<evidence type="ECO:0000313" key="1">
    <source>
        <dbReference type="EMBL" id="NMD84963.1"/>
    </source>
</evidence>
<protein>
    <submittedName>
        <fullName evidence="1">Uncharacterized protein</fullName>
    </submittedName>
</protein>
<dbReference type="Proteomes" id="UP000576225">
    <property type="component" value="Unassembled WGS sequence"/>
</dbReference>
<proteinExistence type="predicted"/>
<evidence type="ECO:0000313" key="2">
    <source>
        <dbReference type="Proteomes" id="UP000576225"/>
    </source>
</evidence>
<gene>
    <name evidence="1" type="ORF">HF882_00035</name>
</gene>
<dbReference type="AlphaFoldDB" id="A0A848ARY3"/>
<sequence length="147" mass="16174">MTADSINAFLLLFFHLKWTWFHLFFPGENLLQGFLVPKSESGLFLQTQISFLQIRTVAGAVPQIPVAGENAKRTRKPFVAHVIGGMVEQSRLANNFPDLSEFIVQNRAVVKDLALSGSQPGAGFKFRQFGAMGTFFPALPGNGKNFG</sequence>
<reference evidence="1 2" key="1">
    <citation type="submission" date="2020-04" db="EMBL/GenBank/DDBJ databases">
        <authorList>
            <person name="Hitch T.C.A."/>
            <person name="Wylensek D."/>
            <person name="Clavel T."/>
        </authorList>
    </citation>
    <scope>NUCLEOTIDE SEQUENCE [LARGE SCALE GENOMIC DNA]</scope>
    <source>
        <strain evidence="1 2">COR2-253-APC-1A</strain>
    </source>
</reference>
<name>A0A848ARY3_9BACT</name>
<accession>A0A848ARY3</accession>
<dbReference type="RefSeq" id="WP_168961082.1">
    <property type="nucleotide sequence ID" value="NZ_JABAEW010000001.1"/>
</dbReference>
<dbReference type="EMBL" id="JABAEW010000001">
    <property type="protein sequence ID" value="NMD84963.1"/>
    <property type="molecule type" value="Genomic_DNA"/>
</dbReference>
<organism evidence="1 2">
    <name type="scientific">Victivallis vadensis</name>
    <dbReference type="NCBI Taxonomy" id="172901"/>
    <lineage>
        <taxon>Bacteria</taxon>
        <taxon>Pseudomonadati</taxon>
        <taxon>Lentisphaerota</taxon>
        <taxon>Lentisphaeria</taxon>
        <taxon>Victivallales</taxon>
        <taxon>Victivallaceae</taxon>
        <taxon>Victivallis</taxon>
    </lineage>
</organism>
<comment type="caution">
    <text evidence="1">The sequence shown here is derived from an EMBL/GenBank/DDBJ whole genome shotgun (WGS) entry which is preliminary data.</text>
</comment>